<keyword evidence="3" id="KW-1185">Reference proteome</keyword>
<evidence type="ECO:0000313" key="2">
    <source>
        <dbReference type="EMBL" id="PKR83919.1"/>
    </source>
</evidence>
<name>A0A2N3LH54_9BACI</name>
<protein>
    <submittedName>
        <fullName evidence="2">Uncharacterized protein</fullName>
    </submittedName>
</protein>
<dbReference type="AlphaFoldDB" id="A0A2N3LH54"/>
<comment type="caution">
    <text evidence="2">The sequence shown here is derived from an EMBL/GenBank/DDBJ whole genome shotgun (WGS) entry which is preliminary data.</text>
</comment>
<dbReference type="Proteomes" id="UP000233440">
    <property type="component" value="Unassembled WGS sequence"/>
</dbReference>
<feature type="region of interest" description="Disordered" evidence="1">
    <location>
        <begin position="1"/>
        <end position="73"/>
    </location>
</feature>
<accession>A0A2N3LH54</accession>
<evidence type="ECO:0000256" key="1">
    <source>
        <dbReference type="SAM" id="MobiDB-lite"/>
    </source>
</evidence>
<sequence length="73" mass="8406">MERDKNGQIARRKEPEVVGKAKERAQSGKERARSSWKEIRTGKLREGKSPKLLERQKNGHNQGRKEPEAVGKR</sequence>
<proteinExistence type="predicted"/>
<organism evidence="2 3">
    <name type="scientific">Heyndrickxia camelliae</name>
    <dbReference type="NCBI Taxonomy" id="1707093"/>
    <lineage>
        <taxon>Bacteria</taxon>
        <taxon>Bacillati</taxon>
        <taxon>Bacillota</taxon>
        <taxon>Bacilli</taxon>
        <taxon>Bacillales</taxon>
        <taxon>Bacillaceae</taxon>
        <taxon>Heyndrickxia</taxon>
    </lineage>
</organism>
<gene>
    <name evidence="2" type="ORF">CWO92_16830</name>
</gene>
<dbReference type="EMBL" id="PIQO01000014">
    <property type="protein sequence ID" value="PKR83919.1"/>
    <property type="molecule type" value="Genomic_DNA"/>
</dbReference>
<evidence type="ECO:0000313" key="3">
    <source>
        <dbReference type="Proteomes" id="UP000233440"/>
    </source>
</evidence>
<reference evidence="2 3" key="1">
    <citation type="submission" date="2017-11" db="EMBL/GenBank/DDBJ databases">
        <title>Bacillus camelliae sp. nov., isolated from pu'er tea.</title>
        <authorList>
            <person name="Niu L."/>
        </authorList>
    </citation>
    <scope>NUCLEOTIDE SEQUENCE [LARGE SCALE GENOMIC DNA]</scope>
    <source>
        <strain evidence="2 3">7578-1</strain>
    </source>
</reference>